<sequence>MATAHTANRLGTWRCTSAPPGPVSRLYWARAIGPSVGDTRSRCRMRHAFGISKAFAEYDFLLAVLHNAVKQKREPEHL</sequence>
<evidence type="ECO:0000313" key="2">
    <source>
        <dbReference type="Proteomes" id="UP000299102"/>
    </source>
</evidence>
<accession>A0A4C1TWA2</accession>
<gene>
    <name evidence="1" type="ORF">EVAR_9040_1</name>
</gene>
<name>A0A4C1TWA2_EUMVA</name>
<comment type="caution">
    <text evidence="1">The sequence shown here is derived from an EMBL/GenBank/DDBJ whole genome shotgun (WGS) entry which is preliminary data.</text>
</comment>
<dbReference type="Proteomes" id="UP000299102">
    <property type="component" value="Unassembled WGS sequence"/>
</dbReference>
<evidence type="ECO:0000313" key="1">
    <source>
        <dbReference type="EMBL" id="GBP18198.1"/>
    </source>
</evidence>
<protein>
    <submittedName>
        <fullName evidence="1">Uncharacterized protein</fullName>
    </submittedName>
</protein>
<dbReference type="EMBL" id="BGZK01000094">
    <property type="protein sequence ID" value="GBP18198.1"/>
    <property type="molecule type" value="Genomic_DNA"/>
</dbReference>
<organism evidence="1 2">
    <name type="scientific">Eumeta variegata</name>
    <name type="common">Bagworm moth</name>
    <name type="synonym">Eumeta japonica</name>
    <dbReference type="NCBI Taxonomy" id="151549"/>
    <lineage>
        <taxon>Eukaryota</taxon>
        <taxon>Metazoa</taxon>
        <taxon>Ecdysozoa</taxon>
        <taxon>Arthropoda</taxon>
        <taxon>Hexapoda</taxon>
        <taxon>Insecta</taxon>
        <taxon>Pterygota</taxon>
        <taxon>Neoptera</taxon>
        <taxon>Endopterygota</taxon>
        <taxon>Lepidoptera</taxon>
        <taxon>Glossata</taxon>
        <taxon>Ditrysia</taxon>
        <taxon>Tineoidea</taxon>
        <taxon>Psychidae</taxon>
        <taxon>Oiketicinae</taxon>
        <taxon>Eumeta</taxon>
    </lineage>
</organism>
<reference evidence="1 2" key="1">
    <citation type="journal article" date="2019" name="Commun. Biol.">
        <title>The bagworm genome reveals a unique fibroin gene that provides high tensile strength.</title>
        <authorList>
            <person name="Kono N."/>
            <person name="Nakamura H."/>
            <person name="Ohtoshi R."/>
            <person name="Tomita M."/>
            <person name="Numata K."/>
            <person name="Arakawa K."/>
        </authorList>
    </citation>
    <scope>NUCLEOTIDE SEQUENCE [LARGE SCALE GENOMIC DNA]</scope>
</reference>
<proteinExistence type="predicted"/>
<keyword evidence="2" id="KW-1185">Reference proteome</keyword>
<dbReference type="AlphaFoldDB" id="A0A4C1TWA2"/>